<reference evidence="2 3" key="1">
    <citation type="journal article" date="2012" name="New Phytol.">
        <title>Insight into trade-off between wood decay and parasitism from the genome of a fungal forest pathogen.</title>
        <authorList>
            <person name="Olson A."/>
            <person name="Aerts A."/>
            <person name="Asiegbu F."/>
            <person name="Belbahri L."/>
            <person name="Bouzid O."/>
            <person name="Broberg A."/>
            <person name="Canback B."/>
            <person name="Coutinho P.M."/>
            <person name="Cullen D."/>
            <person name="Dalman K."/>
            <person name="Deflorio G."/>
            <person name="van Diepen L.T."/>
            <person name="Dunand C."/>
            <person name="Duplessis S."/>
            <person name="Durling M."/>
            <person name="Gonthier P."/>
            <person name="Grimwood J."/>
            <person name="Fossdal C.G."/>
            <person name="Hansson D."/>
            <person name="Henrissat B."/>
            <person name="Hietala A."/>
            <person name="Himmelstrand K."/>
            <person name="Hoffmeister D."/>
            <person name="Hogberg N."/>
            <person name="James T.Y."/>
            <person name="Karlsson M."/>
            <person name="Kohler A."/>
            <person name="Kues U."/>
            <person name="Lee Y.H."/>
            <person name="Lin Y.C."/>
            <person name="Lind M."/>
            <person name="Lindquist E."/>
            <person name="Lombard V."/>
            <person name="Lucas S."/>
            <person name="Lunden K."/>
            <person name="Morin E."/>
            <person name="Murat C."/>
            <person name="Park J."/>
            <person name="Raffaello T."/>
            <person name="Rouze P."/>
            <person name="Salamov A."/>
            <person name="Schmutz J."/>
            <person name="Solheim H."/>
            <person name="Stahlberg J."/>
            <person name="Velez H."/>
            <person name="de Vries R.P."/>
            <person name="Wiebenga A."/>
            <person name="Woodward S."/>
            <person name="Yakovlev I."/>
            <person name="Garbelotto M."/>
            <person name="Martin F."/>
            <person name="Grigoriev I.V."/>
            <person name="Stenlid J."/>
        </authorList>
    </citation>
    <scope>NUCLEOTIDE SEQUENCE [LARGE SCALE GENOMIC DNA]</scope>
    <source>
        <strain evidence="2 3">TC 32-1</strain>
    </source>
</reference>
<dbReference type="OrthoDB" id="2566866at2759"/>
<dbReference type="RefSeq" id="XP_009551078.1">
    <property type="nucleotide sequence ID" value="XM_009552783.1"/>
</dbReference>
<accession>W4JXH9</accession>
<dbReference type="InParanoid" id="W4JXH9"/>
<proteinExistence type="predicted"/>
<keyword evidence="1" id="KW-0472">Membrane</keyword>
<dbReference type="GeneID" id="20672395"/>
<keyword evidence="1" id="KW-1133">Transmembrane helix</keyword>
<protein>
    <submittedName>
        <fullName evidence="2">Uncharacterized protein</fullName>
    </submittedName>
</protein>
<keyword evidence="1" id="KW-0812">Transmembrane</keyword>
<organism evidence="2 3">
    <name type="scientific">Heterobasidion irregulare (strain TC 32-1)</name>
    <dbReference type="NCBI Taxonomy" id="747525"/>
    <lineage>
        <taxon>Eukaryota</taxon>
        <taxon>Fungi</taxon>
        <taxon>Dikarya</taxon>
        <taxon>Basidiomycota</taxon>
        <taxon>Agaricomycotina</taxon>
        <taxon>Agaricomycetes</taxon>
        <taxon>Russulales</taxon>
        <taxon>Bondarzewiaceae</taxon>
        <taxon>Heterobasidion</taxon>
        <taxon>Heterobasidion annosum species complex</taxon>
    </lineage>
</organism>
<dbReference type="Proteomes" id="UP000030671">
    <property type="component" value="Unassembled WGS sequence"/>
</dbReference>
<evidence type="ECO:0000256" key="1">
    <source>
        <dbReference type="SAM" id="Phobius"/>
    </source>
</evidence>
<dbReference type="KEGG" id="hir:HETIRDRAFT_389182"/>
<evidence type="ECO:0000313" key="3">
    <source>
        <dbReference type="Proteomes" id="UP000030671"/>
    </source>
</evidence>
<gene>
    <name evidence="2" type="ORF">HETIRDRAFT_389182</name>
</gene>
<dbReference type="EMBL" id="KI925463">
    <property type="protein sequence ID" value="ETW77596.1"/>
    <property type="molecule type" value="Genomic_DNA"/>
</dbReference>
<evidence type="ECO:0000313" key="2">
    <source>
        <dbReference type="EMBL" id="ETW77596.1"/>
    </source>
</evidence>
<dbReference type="AlphaFoldDB" id="W4JXH9"/>
<dbReference type="HOGENOM" id="CLU_2740338_0_0_1"/>
<keyword evidence="3" id="KW-1185">Reference proteome</keyword>
<sequence>MAAYIPKLFSFDEEQGQLNNTTANFSRQRLRRSTNRIFPRLLVIVVVVAIIIRISLHFVNGHRGVIKSVAV</sequence>
<name>W4JXH9_HETIT</name>
<feature type="transmembrane region" description="Helical" evidence="1">
    <location>
        <begin position="37"/>
        <end position="59"/>
    </location>
</feature>